<dbReference type="Proteomes" id="UP000694257">
    <property type="component" value="Chromosome"/>
</dbReference>
<reference evidence="1 2" key="1">
    <citation type="submission" date="2021-07" db="EMBL/GenBank/DDBJ databases">
        <title>Whole Genome Sequence of Nocardia Iowensis.</title>
        <authorList>
            <person name="Lamm A."/>
            <person name="Collins-Fairclough A.M."/>
            <person name="Bunk B."/>
            <person name="Sproer C."/>
        </authorList>
    </citation>
    <scope>NUCLEOTIDE SEQUENCE [LARGE SCALE GENOMIC DNA]</scope>
    <source>
        <strain evidence="1 2">NRRL 5646</strain>
    </source>
</reference>
<keyword evidence="2" id="KW-1185">Reference proteome</keyword>
<dbReference type="RefSeq" id="WP_218469442.1">
    <property type="nucleotide sequence ID" value="NZ_BAABJN010000008.1"/>
</dbReference>
<protein>
    <submittedName>
        <fullName evidence="1">Uncharacterized protein</fullName>
    </submittedName>
</protein>
<evidence type="ECO:0000313" key="2">
    <source>
        <dbReference type="Proteomes" id="UP000694257"/>
    </source>
</evidence>
<dbReference type="EMBL" id="CP078145">
    <property type="protein sequence ID" value="QXN88559.1"/>
    <property type="molecule type" value="Genomic_DNA"/>
</dbReference>
<accession>A0ABX8RG20</accession>
<name>A0ABX8RG20_NOCIO</name>
<evidence type="ECO:0000313" key="1">
    <source>
        <dbReference type="EMBL" id="QXN88559.1"/>
    </source>
</evidence>
<sequence>MADFLQVDLETVLRLGADLGRHADAINAIDHSVVVSMSDGPVAKVFEGTGDAVRGAYRLLGGEIRRMSDTALWGARTYEAMESASTEQLRAYLKGR</sequence>
<gene>
    <name evidence="1" type="ORF">KV110_23490</name>
</gene>
<proteinExistence type="predicted"/>
<organism evidence="1 2">
    <name type="scientific">Nocardia iowensis</name>
    <dbReference type="NCBI Taxonomy" id="204891"/>
    <lineage>
        <taxon>Bacteria</taxon>
        <taxon>Bacillati</taxon>
        <taxon>Actinomycetota</taxon>
        <taxon>Actinomycetes</taxon>
        <taxon>Mycobacteriales</taxon>
        <taxon>Nocardiaceae</taxon>
        <taxon>Nocardia</taxon>
    </lineage>
</organism>